<dbReference type="Gramene" id="TraesCLE_scaffold_083003_01G000200.1">
    <property type="protein sequence ID" value="TraesCLE_scaffold_083003_01G000200.1"/>
    <property type="gene ID" value="TraesCLE_scaffold_083003_01G000200"/>
</dbReference>
<evidence type="ECO:0000313" key="2">
    <source>
        <dbReference type="Proteomes" id="UP000019116"/>
    </source>
</evidence>
<dbReference type="Gramene" id="TraesJAG4A03G02054000.1">
    <property type="protein sequence ID" value="TraesJAG4A03G02054000.1.CDS1"/>
    <property type="gene ID" value="TraesJAG4A03G02054000"/>
</dbReference>
<dbReference type="Gramene" id="TraesSTA4A03G02042960.1">
    <property type="protein sequence ID" value="TraesSTA4A03G02042960.1.CDS1"/>
    <property type="gene ID" value="TraesSTA4A03G02042960"/>
</dbReference>
<dbReference type="Gramene" id="TraesCS4A02G122600.1">
    <property type="protein sequence ID" value="TraesCS4A02G122600.1.cds1"/>
    <property type="gene ID" value="TraesCS4A02G122600"/>
</dbReference>
<keyword evidence="2" id="KW-1185">Reference proteome</keyword>
<dbReference type="Gramene" id="TraesWEE_scaffold_069512_01G000100.1">
    <property type="protein sequence ID" value="TraesWEE_scaffold_069512_01G000100.1"/>
    <property type="gene ID" value="TraesWEE_scaffold_069512_01G000100"/>
</dbReference>
<dbReference type="Gramene" id="TraesSYM4A03G02072850.1">
    <property type="protein sequence ID" value="TraesSYM4A03G02072850.1.CDS1"/>
    <property type="gene ID" value="TraesSYM4A03G02072850"/>
</dbReference>
<accession>A0A3B6HRD8</accession>
<dbReference type="Gramene" id="TraesROB_scaffold_016325_01G000100.1">
    <property type="protein sequence ID" value="TraesROB_scaffold_016325_01G000100.1"/>
    <property type="gene ID" value="TraesROB_scaffold_016325_01G000100"/>
</dbReference>
<dbReference type="Gramene" id="TraesMAC4A03G02046570.1">
    <property type="protein sequence ID" value="TraesMAC4A03G02046570.1.CDS1"/>
    <property type="gene ID" value="TraesMAC4A03G02046570"/>
</dbReference>
<dbReference type="Gramene" id="TraesJUL4A03G02065820.1">
    <property type="protein sequence ID" value="TraesJUL4A03G02065820.1.CDS1"/>
    <property type="gene ID" value="TraesJUL4A03G02065820"/>
</dbReference>
<dbReference type="AlphaFoldDB" id="A0A3B6HRD8"/>
<proteinExistence type="predicted"/>
<organism evidence="1">
    <name type="scientific">Triticum aestivum</name>
    <name type="common">Wheat</name>
    <dbReference type="NCBI Taxonomy" id="4565"/>
    <lineage>
        <taxon>Eukaryota</taxon>
        <taxon>Viridiplantae</taxon>
        <taxon>Streptophyta</taxon>
        <taxon>Embryophyta</taxon>
        <taxon>Tracheophyta</taxon>
        <taxon>Spermatophyta</taxon>
        <taxon>Magnoliopsida</taxon>
        <taxon>Liliopsida</taxon>
        <taxon>Poales</taxon>
        <taxon>Poaceae</taxon>
        <taxon>BOP clade</taxon>
        <taxon>Pooideae</taxon>
        <taxon>Triticodae</taxon>
        <taxon>Triticeae</taxon>
        <taxon>Triticinae</taxon>
        <taxon>Triticum</taxon>
    </lineage>
</organism>
<dbReference type="Proteomes" id="UP000019116">
    <property type="component" value="Chromosome 4A"/>
</dbReference>
<dbReference type="Gramene" id="TraesRN4A0100254600.1">
    <property type="protein sequence ID" value="TraesRN4A0100254600.1"/>
    <property type="gene ID" value="TraesRN4A0100254600"/>
</dbReference>
<dbReference type="Gramene" id="TraesPARA_EIv1.0_1282900.1">
    <property type="protein sequence ID" value="TraesPARA_EIv1.0_1282900.1.CDS1"/>
    <property type="gene ID" value="TraesPARA_EIv1.0_1282900"/>
</dbReference>
<dbReference type="Gramene" id="TraesCS4A03G0251800.1">
    <property type="protein sequence ID" value="TraesCS4A03G0251800.1.CDS1"/>
    <property type="gene ID" value="TraesCS4A03G0251800"/>
</dbReference>
<dbReference type="Gramene" id="TraesCAD_scaffold_059160_01G000100.1">
    <property type="protein sequence ID" value="TraesCAD_scaffold_059160_01G000100.1"/>
    <property type="gene ID" value="TraesCAD_scaffold_059160_01G000100"/>
</dbReference>
<dbReference type="OrthoDB" id="715030at2759"/>
<dbReference type="OMA" id="TAMDSHQ"/>
<reference evidence="1" key="1">
    <citation type="submission" date="2018-08" db="EMBL/GenBank/DDBJ databases">
        <authorList>
            <person name="Rossello M."/>
        </authorList>
    </citation>
    <scope>NUCLEOTIDE SEQUENCE [LARGE SCALE GENOMIC DNA]</scope>
    <source>
        <strain evidence="1">cv. Chinese Spring</strain>
    </source>
</reference>
<reference evidence="1" key="2">
    <citation type="submission" date="2018-10" db="UniProtKB">
        <authorList>
            <consortium name="EnsemblPlants"/>
        </authorList>
    </citation>
    <scope>IDENTIFICATION</scope>
</reference>
<dbReference type="Gramene" id="TraesLAC4A03G02000630.1">
    <property type="protein sequence ID" value="TraesLAC4A03G02000630.1.CDS1"/>
    <property type="gene ID" value="TraesLAC4A03G02000630"/>
</dbReference>
<name>A0A3B6HRD8_WHEAT</name>
<sequence length="146" mass="15861">MAALAYSLCSWTSCASSPASSTAMDSHQVLITRPTPSPSVRLERQAQLPPLPTCSPPNPVARSTTAAVASSPCRRCREVLMKPQLHLVPLPMTNTVAPRALVGELPYQQQVRAPPCLIFLPSPRLPFILLSIFLSETSVPPVFFRE</sequence>
<evidence type="ECO:0000313" key="1">
    <source>
        <dbReference type="EnsemblPlants" id="TraesCS4A02G122600.1.cds1"/>
    </source>
</evidence>
<dbReference type="Gramene" id="TraesARI4A03G02082690.1">
    <property type="protein sequence ID" value="TraesARI4A03G02082690.1.CDS1"/>
    <property type="gene ID" value="TraesARI4A03G02082690"/>
</dbReference>
<dbReference type="Gramene" id="TraesLDM4A03G02045730.1">
    <property type="protein sequence ID" value="TraesLDM4A03G02045730.1.CDS1"/>
    <property type="gene ID" value="TraesLDM4A03G02045730"/>
</dbReference>
<dbReference type="EnsemblPlants" id="TraesCS4A02G122600.1">
    <property type="protein sequence ID" value="TraesCS4A02G122600.1.cds1"/>
    <property type="gene ID" value="TraesCS4A02G122600"/>
</dbReference>
<protein>
    <submittedName>
        <fullName evidence="1">Uncharacterized protein</fullName>
    </submittedName>
</protein>